<dbReference type="InterPro" id="IPR004843">
    <property type="entry name" value="Calcineurin-like_PHP"/>
</dbReference>
<sequence>MPPPDRMLATLRRAVELVKATPGRTGHFVHLQNCDDVLVVGDLHGHVPNFQAVWKLADLANHPRRHLVLQELIHGKFPYPNGGEKSHQVVDLFAVAKGQFPDRVHYLPGNHEMGQWTGRKILKGDADLNEQFRLGVLAAYGQAAMPEIYRTYMELFQACPLGLLTPNHVFLSHTLIPAKHLAGFRVSQLEQEAYDAKDLQPGGVVYGILWGRDTDAATAAAFLQKVGADLLVTGHIPADDGFTVPNDRQVTLDCSASPGGYVLFPADRPLTHAELVACVGVV</sequence>
<dbReference type="Pfam" id="PF00149">
    <property type="entry name" value="Metallophos"/>
    <property type="match status" value="1"/>
</dbReference>
<proteinExistence type="predicted"/>
<dbReference type="InterPro" id="IPR029052">
    <property type="entry name" value="Metallo-depent_PP-like"/>
</dbReference>
<dbReference type="EMBL" id="CP042425">
    <property type="protein sequence ID" value="QEL15324.1"/>
    <property type="molecule type" value="Genomic_DNA"/>
</dbReference>
<dbReference type="SUPFAM" id="SSF56300">
    <property type="entry name" value="Metallo-dependent phosphatases"/>
    <property type="match status" value="1"/>
</dbReference>
<dbReference type="Gene3D" id="3.60.21.10">
    <property type="match status" value="1"/>
</dbReference>
<keyword evidence="3" id="KW-1185">Reference proteome</keyword>
<feature type="domain" description="Calcineurin-like phosphoesterase" evidence="1">
    <location>
        <begin position="37"/>
        <end position="237"/>
    </location>
</feature>
<evidence type="ECO:0000313" key="2">
    <source>
        <dbReference type="EMBL" id="QEL15324.1"/>
    </source>
</evidence>
<dbReference type="GO" id="GO:0016787">
    <property type="term" value="F:hydrolase activity"/>
    <property type="evidence" value="ECO:0007669"/>
    <property type="project" value="InterPro"/>
</dbReference>
<reference evidence="3" key="1">
    <citation type="submission" date="2019-08" db="EMBL/GenBank/DDBJ databases">
        <title>Limnoglobus roseus gen. nov., sp. nov., a novel freshwater planctomycete with a giant genome from the family Gemmataceae.</title>
        <authorList>
            <person name="Kulichevskaya I.S."/>
            <person name="Naumoff D.G."/>
            <person name="Miroshnikov K."/>
            <person name="Ivanova A."/>
            <person name="Philippov D.A."/>
            <person name="Hakobyan A."/>
            <person name="Rijpstra I.C."/>
            <person name="Sinninghe Damste J.S."/>
            <person name="Liesack W."/>
            <person name="Dedysh S.N."/>
        </authorList>
    </citation>
    <scope>NUCLEOTIDE SEQUENCE [LARGE SCALE GENOMIC DNA]</scope>
    <source>
        <strain evidence="3">PX52</strain>
    </source>
</reference>
<evidence type="ECO:0000259" key="1">
    <source>
        <dbReference type="Pfam" id="PF00149"/>
    </source>
</evidence>
<evidence type="ECO:0000313" key="3">
    <source>
        <dbReference type="Proteomes" id="UP000324974"/>
    </source>
</evidence>
<organism evidence="2 3">
    <name type="scientific">Limnoglobus roseus</name>
    <dbReference type="NCBI Taxonomy" id="2598579"/>
    <lineage>
        <taxon>Bacteria</taxon>
        <taxon>Pseudomonadati</taxon>
        <taxon>Planctomycetota</taxon>
        <taxon>Planctomycetia</taxon>
        <taxon>Gemmatales</taxon>
        <taxon>Gemmataceae</taxon>
        <taxon>Limnoglobus</taxon>
    </lineage>
</organism>
<dbReference type="AlphaFoldDB" id="A0A5C1ADX5"/>
<gene>
    <name evidence="2" type="ORF">PX52LOC_02239</name>
</gene>
<name>A0A5C1ADX5_9BACT</name>
<accession>A0A5C1ADX5</accession>
<dbReference type="RefSeq" id="WP_246173692.1">
    <property type="nucleotide sequence ID" value="NZ_CP042425.1"/>
</dbReference>
<dbReference type="Proteomes" id="UP000324974">
    <property type="component" value="Chromosome"/>
</dbReference>
<dbReference type="KEGG" id="lrs:PX52LOC_02239"/>
<protein>
    <recommendedName>
        <fullName evidence="1">Calcineurin-like phosphoesterase domain-containing protein</fullName>
    </recommendedName>
</protein>